<name>A0A840QJX6_9PSEU</name>
<evidence type="ECO:0000313" key="4">
    <source>
        <dbReference type="EMBL" id="MBB5159738.1"/>
    </source>
</evidence>
<organism evidence="4 5">
    <name type="scientific">Saccharopolyspora phatthalungensis</name>
    <dbReference type="NCBI Taxonomy" id="664693"/>
    <lineage>
        <taxon>Bacteria</taxon>
        <taxon>Bacillati</taxon>
        <taxon>Actinomycetota</taxon>
        <taxon>Actinomycetes</taxon>
        <taxon>Pseudonocardiales</taxon>
        <taxon>Pseudonocardiaceae</taxon>
        <taxon>Saccharopolyspora</taxon>
    </lineage>
</organism>
<dbReference type="InterPro" id="IPR050109">
    <property type="entry name" value="HTH-type_TetR-like_transc_reg"/>
</dbReference>
<dbReference type="InterPro" id="IPR009057">
    <property type="entry name" value="Homeodomain-like_sf"/>
</dbReference>
<dbReference type="AlphaFoldDB" id="A0A840QJX6"/>
<keyword evidence="1 2" id="KW-0238">DNA-binding</keyword>
<accession>A0A840QJX6</accession>
<dbReference type="InterPro" id="IPR001647">
    <property type="entry name" value="HTH_TetR"/>
</dbReference>
<dbReference type="SUPFAM" id="SSF46689">
    <property type="entry name" value="Homeodomain-like"/>
    <property type="match status" value="1"/>
</dbReference>
<feature type="DNA-binding region" description="H-T-H motif" evidence="2">
    <location>
        <begin position="39"/>
        <end position="58"/>
    </location>
</feature>
<comment type="caution">
    <text evidence="4">The sequence shown here is derived from an EMBL/GenBank/DDBJ whole genome shotgun (WGS) entry which is preliminary data.</text>
</comment>
<evidence type="ECO:0000256" key="1">
    <source>
        <dbReference type="ARBA" id="ARBA00023125"/>
    </source>
</evidence>
<dbReference type="PANTHER" id="PTHR30055:SF153">
    <property type="entry name" value="HTH-TYPE TRANSCRIPTIONAL REPRESSOR RV3405C"/>
    <property type="match status" value="1"/>
</dbReference>
<dbReference type="Gene3D" id="1.10.357.10">
    <property type="entry name" value="Tetracycline Repressor, domain 2"/>
    <property type="match status" value="1"/>
</dbReference>
<dbReference type="Pfam" id="PF00440">
    <property type="entry name" value="TetR_N"/>
    <property type="match status" value="1"/>
</dbReference>
<dbReference type="Proteomes" id="UP000584374">
    <property type="component" value="Unassembled WGS sequence"/>
</dbReference>
<gene>
    <name evidence="4" type="ORF">BJ970_007338</name>
</gene>
<protein>
    <submittedName>
        <fullName evidence="4">AcrR family transcriptional regulator</fullName>
    </submittedName>
</protein>
<dbReference type="GO" id="GO:0000976">
    <property type="term" value="F:transcription cis-regulatory region binding"/>
    <property type="evidence" value="ECO:0007669"/>
    <property type="project" value="TreeGrafter"/>
</dbReference>
<evidence type="ECO:0000256" key="2">
    <source>
        <dbReference type="PROSITE-ProRule" id="PRU00335"/>
    </source>
</evidence>
<dbReference type="EMBL" id="JACHIW010000003">
    <property type="protein sequence ID" value="MBB5159738.1"/>
    <property type="molecule type" value="Genomic_DNA"/>
</dbReference>
<dbReference type="RefSeq" id="WP_184732660.1">
    <property type="nucleotide sequence ID" value="NZ_JACHIW010000003.1"/>
</dbReference>
<dbReference type="InterPro" id="IPR039536">
    <property type="entry name" value="TetR_C_Proteobacteria"/>
</dbReference>
<dbReference type="PANTHER" id="PTHR30055">
    <property type="entry name" value="HTH-TYPE TRANSCRIPTIONAL REGULATOR RUTR"/>
    <property type="match status" value="1"/>
</dbReference>
<evidence type="ECO:0000259" key="3">
    <source>
        <dbReference type="PROSITE" id="PS50977"/>
    </source>
</evidence>
<dbReference type="PROSITE" id="PS50977">
    <property type="entry name" value="HTH_TETR_2"/>
    <property type="match status" value="1"/>
</dbReference>
<dbReference type="PRINTS" id="PR00455">
    <property type="entry name" value="HTHTETR"/>
</dbReference>
<dbReference type="GO" id="GO:0003700">
    <property type="term" value="F:DNA-binding transcription factor activity"/>
    <property type="evidence" value="ECO:0007669"/>
    <property type="project" value="TreeGrafter"/>
</dbReference>
<keyword evidence="5" id="KW-1185">Reference proteome</keyword>
<sequence length="203" mass="22187">MTSGTLEDALRRPFAEPGGDRVLDAARAAIEEVGIRRTTMHDIARRAGLGRATVYRRYPDRDAVVAAVLLREVRDFLAWLDGRIDHIEDPAEQTVECFVAVVTGLRGHFLLNRLLTLEPAAALPGLTADAGPVLAVARGYLAEKLRRHQAAGRLRRFDPEPAAEVFVRLAHSMLLTPSGCIPENDDAQSRAFARAHLVPVITG</sequence>
<reference evidence="4 5" key="1">
    <citation type="submission" date="2020-08" db="EMBL/GenBank/DDBJ databases">
        <title>Sequencing the genomes of 1000 actinobacteria strains.</title>
        <authorList>
            <person name="Klenk H.-P."/>
        </authorList>
    </citation>
    <scope>NUCLEOTIDE SEQUENCE [LARGE SCALE GENOMIC DNA]</scope>
    <source>
        <strain evidence="4 5">DSM 45584</strain>
    </source>
</reference>
<dbReference type="Pfam" id="PF14246">
    <property type="entry name" value="TetR_C_7"/>
    <property type="match status" value="1"/>
</dbReference>
<feature type="domain" description="HTH tetR-type" evidence="3">
    <location>
        <begin position="16"/>
        <end position="76"/>
    </location>
</feature>
<evidence type="ECO:0000313" key="5">
    <source>
        <dbReference type="Proteomes" id="UP000584374"/>
    </source>
</evidence>
<proteinExistence type="predicted"/>